<evidence type="ECO:0000313" key="1">
    <source>
        <dbReference type="EMBL" id="CAG8767200.1"/>
    </source>
</evidence>
<accession>A0ACA9QWC0</accession>
<dbReference type="Proteomes" id="UP000789525">
    <property type="component" value="Unassembled WGS sequence"/>
</dbReference>
<keyword evidence="2" id="KW-1185">Reference proteome</keyword>
<dbReference type="EMBL" id="CAJVPT010062594">
    <property type="protein sequence ID" value="CAG8767200.1"/>
    <property type="molecule type" value="Genomic_DNA"/>
</dbReference>
<protein>
    <submittedName>
        <fullName evidence="1">11623_t:CDS:1</fullName>
    </submittedName>
</protein>
<evidence type="ECO:0000313" key="2">
    <source>
        <dbReference type="Proteomes" id="UP000789525"/>
    </source>
</evidence>
<comment type="caution">
    <text evidence="1">The sequence shown here is derived from an EMBL/GenBank/DDBJ whole genome shotgun (WGS) entry which is preliminary data.</text>
</comment>
<sequence>SANQLGRRPPALVDGGKQITTMKLTTVCTTMIFYFALSQATPVDKGAEVEKRACCDRLNFTICYMGCGFGCNVPGCPTCKS</sequence>
<reference evidence="1" key="1">
    <citation type="submission" date="2021-06" db="EMBL/GenBank/DDBJ databases">
        <authorList>
            <person name="Kallberg Y."/>
            <person name="Tangrot J."/>
            <person name="Rosling A."/>
        </authorList>
    </citation>
    <scope>NUCLEOTIDE SEQUENCE</scope>
    <source>
        <strain evidence="1">CL356</strain>
    </source>
</reference>
<proteinExistence type="predicted"/>
<organism evidence="1 2">
    <name type="scientific">Acaulospora colombiana</name>
    <dbReference type="NCBI Taxonomy" id="27376"/>
    <lineage>
        <taxon>Eukaryota</taxon>
        <taxon>Fungi</taxon>
        <taxon>Fungi incertae sedis</taxon>
        <taxon>Mucoromycota</taxon>
        <taxon>Glomeromycotina</taxon>
        <taxon>Glomeromycetes</taxon>
        <taxon>Diversisporales</taxon>
        <taxon>Acaulosporaceae</taxon>
        <taxon>Acaulospora</taxon>
    </lineage>
</organism>
<gene>
    <name evidence="1" type="ORF">ACOLOM_LOCUS13522</name>
</gene>
<name>A0ACA9QWC0_9GLOM</name>
<feature type="non-terminal residue" evidence="1">
    <location>
        <position position="1"/>
    </location>
</feature>